<evidence type="ECO:0000256" key="5">
    <source>
        <dbReference type="HAMAP-Rule" id="MF_00902"/>
    </source>
</evidence>
<keyword evidence="5" id="KW-0811">Translocation</keyword>
<keyword evidence="8" id="KW-1185">Reference proteome</keyword>
<comment type="similarity">
    <text evidence="5">Belongs to the TatC family.</text>
</comment>
<keyword evidence="2 5" id="KW-0812">Transmembrane</keyword>
<evidence type="ECO:0000256" key="4">
    <source>
        <dbReference type="ARBA" id="ARBA00023136"/>
    </source>
</evidence>
<gene>
    <name evidence="5" type="primary">tatC</name>
    <name evidence="7" type="ORF">Lepil_1687</name>
</gene>
<feature type="transmembrane region" description="Helical" evidence="5">
    <location>
        <begin position="268"/>
        <end position="285"/>
    </location>
</feature>
<evidence type="ECO:0000313" key="8">
    <source>
        <dbReference type="Proteomes" id="UP000005737"/>
    </source>
</evidence>
<dbReference type="EMBL" id="JH597773">
    <property type="protein sequence ID" value="EHQ06371.1"/>
    <property type="molecule type" value="Genomic_DNA"/>
</dbReference>
<feature type="compositionally biased region" description="Basic residues" evidence="6">
    <location>
        <begin position="1"/>
        <end position="19"/>
    </location>
</feature>
<dbReference type="GO" id="GO:0043953">
    <property type="term" value="P:protein transport by the Tat complex"/>
    <property type="evidence" value="ECO:0007669"/>
    <property type="project" value="UniProtKB-UniRule"/>
</dbReference>
<dbReference type="PROSITE" id="PS01218">
    <property type="entry name" value="TATC"/>
    <property type="match status" value="1"/>
</dbReference>
<keyword evidence="5" id="KW-0813">Transport</keyword>
<evidence type="ECO:0000256" key="1">
    <source>
        <dbReference type="ARBA" id="ARBA00004141"/>
    </source>
</evidence>
<feature type="transmembrane region" description="Helical" evidence="5">
    <location>
        <begin position="230"/>
        <end position="256"/>
    </location>
</feature>
<dbReference type="InterPro" id="IPR002033">
    <property type="entry name" value="TatC"/>
</dbReference>
<dbReference type="PANTHER" id="PTHR30371">
    <property type="entry name" value="SEC-INDEPENDENT PROTEIN TRANSLOCASE PROTEIN TATC"/>
    <property type="match status" value="1"/>
</dbReference>
<reference evidence="7 8" key="1">
    <citation type="submission" date="2011-10" db="EMBL/GenBank/DDBJ databases">
        <title>The Improved High-Quality Draft genome of Leptonema illini DSM 21528.</title>
        <authorList>
            <consortium name="US DOE Joint Genome Institute (JGI-PGF)"/>
            <person name="Lucas S."/>
            <person name="Copeland A."/>
            <person name="Lapidus A."/>
            <person name="Glavina del Rio T."/>
            <person name="Dalin E."/>
            <person name="Tice H."/>
            <person name="Bruce D."/>
            <person name="Goodwin L."/>
            <person name="Pitluck S."/>
            <person name="Peters L."/>
            <person name="Mikhailova N."/>
            <person name="Held B."/>
            <person name="Kyrpides N."/>
            <person name="Mavromatis K."/>
            <person name="Ivanova N."/>
            <person name="Markowitz V."/>
            <person name="Cheng J.-F."/>
            <person name="Hugenholtz P."/>
            <person name="Woyke T."/>
            <person name="Wu D."/>
            <person name="Gronow S."/>
            <person name="Wellnitz S."/>
            <person name="Brambilla E.-M."/>
            <person name="Klenk H.-P."/>
            <person name="Eisen J.A."/>
        </authorList>
    </citation>
    <scope>NUCLEOTIDE SEQUENCE [LARGE SCALE GENOMIC DNA]</scope>
    <source>
        <strain evidence="7 8">DSM 21528</strain>
    </source>
</reference>
<dbReference type="PANTHER" id="PTHR30371:SF0">
    <property type="entry name" value="SEC-INDEPENDENT PROTEIN TRANSLOCASE PROTEIN TATC, CHLOROPLASTIC-RELATED"/>
    <property type="match status" value="1"/>
</dbReference>
<evidence type="ECO:0000256" key="6">
    <source>
        <dbReference type="SAM" id="MobiDB-lite"/>
    </source>
</evidence>
<keyword evidence="3 5" id="KW-1133">Transmembrane helix</keyword>
<name>H2CCB4_9LEPT</name>
<accession>H2CCB4</accession>
<feature type="transmembrane region" description="Helical" evidence="5">
    <location>
        <begin position="291"/>
        <end position="312"/>
    </location>
</feature>
<dbReference type="AlphaFoldDB" id="H2CCB4"/>
<dbReference type="HOGENOM" id="CLU_031942_6_0_12"/>
<organism evidence="7 8">
    <name type="scientific">Leptonema illini DSM 21528</name>
    <dbReference type="NCBI Taxonomy" id="929563"/>
    <lineage>
        <taxon>Bacteria</taxon>
        <taxon>Pseudomonadati</taxon>
        <taxon>Spirochaetota</taxon>
        <taxon>Spirochaetia</taxon>
        <taxon>Leptospirales</taxon>
        <taxon>Leptospiraceae</taxon>
        <taxon>Leptonema</taxon>
    </lineage>
</organism>
<evidence type="ECO:0000256" key="2">
    <source>
        <dbReference type="ARBA" id="ARBA00022692"/>
    </source>
</evidence>
<feature type="compositionally biased region" description="Polar residues" evidence="6">
    <location>
        <begin position="55"/>
        <end position="67"/>
    </location>
</feature>
<keyword evidence="4 5" id="KW-0472">Membrane</keyword>
<dbReference type="HAMAP" id="MF_00902">
    <property type="entry name" value="TatC"/>
    <property type="match status" value="1"/>
</dbReference>
<dbReference type="STRING" id="183.GCA_002009735_02569"/>
<comment type="subunit">
    <text evidence="5">Forms a complex with TatA.</text>
</comment>
<protein>
    <recommendedName>
        <fullName evidence="5">Sec-independent protein translocase protein TatC</fullName>
    </recommendedName>
</protein>
<dbReference type="GO" id="GO:0065002">
    <property type="term" value="P:intracellular protein transmembrane transport"/>
    <property type="evidence" value="ECO:0007669"/>
    <property type="project" value="TreeGrafter"/>
</dbReference>
<comment type="function">
    <text evidence="5">Part of the twin-arginine translocation (Tat) system that transports large folded proteins containing a characteristic twin-arginine motif in their signal peptide across membranes.</text>
</comment>
<comment type="subcellular location">
    <subcellularLocation>
        <location evidence="5">Cell membrane</location>
        <topology evidence="5">Multi-pass membrane protein</topology>
    </subcellularLocation>
    <subcellularLocation>
        <location evidence="1">Membrane</location>
        <topology evidence="1">Multi-pass membrane protein</topology>
    </subcellularLocation>
</comment>
<feature type="transmembrane region" description="Helical" evidence="5">
    <location>
        <begin position="181"/>
        <end position="204"/>
    </location>
</feature>
<feature type="transmembrane region" description="Helical" evidence="5">
    <location>
        <begin position="89"/>
        <end position="107"/>
    </location>
</feature>
<feature type="transmembrane region" description="Helical" evidence="5">
    <location>
        <begin position="145"/>
        <end position="169"/>
    </location>
</feature>
<dbReference type="Proteomes" id="UP000005737">
    <property type="component" value="Unassembled WGS sequence"/>
</dbReference>
<dbReference type="RefSeq" id="WP_002771839.1">
    <property type="nucleotide sequence ID" value="NZ_JH597773.1"/>
</dbReference>
<dbReference type="GO" id="GO:0033281">
    <property type="term" value="C:TAT protein transport complex"/>
    <property type="evidence" value="ECO:0007669"/>
    <property type="project" value="UniProtKB-UniRule"/>
</dbReference>
<dbReference type="InterPro" id="IPR019820">
    <property type="entry name" value="Sec-indep_translocase_CS"/>
</dbReference>
<proteinExistence type="inferred from homology"/>
<keyword evidence="5" id="KW-1003">Cell membrane</keyword>
<dbReference type="NCBIfam" id="TIGR00945">
    <property type="entry name" value="tatC"/>
    <property type="match status" value="1"/>
</dbReference>
<keyword evidence="5" id="KW-0653">Protein transport</keyword>
<dbReference type="Pfam" id="PF00902">
    <property type="entry name" value="TatC"/>
    <property type="match status" value="1"/>
</dbReference>
<feature type="region of interest" description="Disordered" evidence="6">
    <location>
        <begin position="1"/>
        <end position="68"/>
    </location>
</feature>
<evidence type="ECO:0000313" key="7">
    <source>
        <dbReference type="EMBL" id="EHQ06371.1"/>
    </source>
</evidence>
<evidence type="ECO:0000256" key="3">
    <source>
        <dbReference type="ARBA" id="ARBA00022989"/>
    </source>
</evidence>
<sequence>MAASGKKRSSRKTASKKRVLPPGRKPGLLPTGNTQGYTGYTARPPENVPAEPEQSESSFTQSENSVYEESDRERFMSLGDHLEELRFRLLWIIGILVVTSSVTGIFIERIHSFLIAPYKAVVAQLPATQASPGLILGSMYGSIEIYFKLAVMIGSLITLPIALSLLWGFVTPAVSKKIARIGHAGVAASTLLFWGGVVFAYQYIFPLSLDMMLYTFLPEGVIAQTSLEKYYSFLFMIVLGSGITFQLPMVVVVLGVIGIVPVAYHQKIWKVVLLGILAFSGFFTPPDPFSLFALALPLWALYAISVGIVWLIEKGRRRRDKERAKEMAQSDAA</sequence>
<dbReference type="PRINTS" id="PR01840">
    <property type="entry name" value="TATCFAMILY"/>
</dbReference>
<dbReference type="GO" id="GO:0009977">
    <property type="term" value="F:proton motive force dependent protein transmembrane transporter activity"/>
    <property type="evidence" value="ECO:0007669"/>
    <property type="project" value="TreeGrafter"/>
</dbReference>